<dbReference type="GO" id="GO:0016887">
    <property type="term" value="F:ATP hydrolysis activity"/>
    <property type="evidence" value="ECO:0007669"/>
    <property type="project" value="InterPro"/>
</dbReference>
<evidence type="ECO:0000313" key="3">
    <source>
        <dbReference type="Proteomes" id="UP000324162"/>
    </source>
</evidence>
<evidence type="ECO:0000259" key="1">
    <source>
        <dbReference type="Pfam" id="PF00005"/>
    </source>
</evidence>
<dbReference type="SUPFAM" id="SSF52540">
    <property type="entry name" value="P-loop containing nucleoside triphosphate hydrolases"/>
    <property type="match status" value="1"/>
</dbReference>
<reference evidence="2 3" key="1">
    <citation type="submission" date="2019-01" db="EMBL/GenBank/DDBJ databases">
        <title>Genome sequences of marine Pseudoalteromonas species.</title>
        <authorList>
            <person name="Boraston A.B."/>
            <person name="Hehemann J.-H."/>
            <person name="Vickers C.J."/>
            <person name="Salama-Alber O."/>
            <person name="Abe K."/>
            <person name="Hettle A.J."/>
        </authorList>
    </citation>
    <scope>NUCLEOTIDE SEQUENCE [LARGE SCALE GENOMIC DNA]</scope>
    <source>
        <strain evidence="2 3">PS42</strain>
    </source>
</reference>
<dbReference type="EMBL" id="SEUK01000044">
    <property type="protein sequence ID" value="KAA1162535.1"/>
    <property type="molecule type" value="Genomic_DNA"/>
</dbReference>
<accession>A0AB73BJ36</accession>
<comment type="caution">
    <text evidence="2">The sequence shown here is derived from an EMBL/GenBank/DDBJ whole genome shotgun (WGS) entry which is preliminary data.</text>
</comment>
<name>A0AB73BJ36_9GAMM</name>
<dbReference type="Pfam" id="PF00005">
    <property type="entry name" value="ABC_tran"/>
    <property type="match status" value="1"/>
</dbReference>
<dbReference type="GO" id="GO:0005524">
    <property type="term" value="F:ATP binding"/>
    <property type="evidence" value="ECO:0007669"/>
    <property type="project" value="UniProtKB-KW"/>
</dbReference>
<dbReference type="Proteomes" id="UP000324162">
    <property type="component" value="Unassembled WGS sequence"/>
</dbReference>
<dbReference type="AlphaFoldDB" id="A0AB73BJ36"/>
<dbReference type="RefSeq" id="WP_149613819.1">
    <property type="nucleotide sequence ID" value="NZ_SEUK01000044.1"/>
</dbReference>
<proteinExistence type="predicted"/>
<organism evidence="2 3">
    <name type="scientific">Pseudoalteromonas fuliginea</name>
    <dbReference type="NCBI Taxonomy" id="1872678"/>
    <lineage>
        <taxon>Bacteria</taxon>
        <taxon>Pseudomonadati</taxon>
        <taxon>Pseudomonadota</taxon>
        <taxon>Gammaproteobacteria</taxon>
        <taxon>Alteromonadales</taxon>
        <taxon>Pseudoalteromonadaceae</taxon>
        <taxon>Pseudoalteromonas</taxon>
    </lineage>
</organism>
<dbReference type="Gene3D" id="3.40.50.300">
    <property type="entry name" value="P-loop containing nucleotide triphosphate hydrolases"/>
    <property type="match status" value="1"/>
</dbReference>
<keyword evidence="2" id="KW-0547">Nucleotide-binding</keyword>
<keyword evidence="2" id="KW-0067">ATP-binding</keyword>
<dbReference type="InterPro" id="IPR003439">
    <property type="entry name" value="ABC_transporter-like_ATP-bd"/>
</dbReference>
<protein>
    <submittedName>
        <fullName evidence="2">ATP-binding cassette domain-containing protein</fullName>
    </submittedName>
</protein>
<gene>
    <name evidence="2" type="ORF">EU508_05955</name>
</gene>
<dbReference type="InterPro" id="IPR027417">
    <property type="entry name" value="P-loop_NTPase"/>
</dbReference>
<sequence>MLLICGSKGENGAGKNTFMKMLYGVIKPDQGDMFFIMNIKELADTRDLGARLRFEL</sequence>
<feature type="domain" description="ABC transporter" evidence="1">
    <location>
        <begin position="9"/>
        <end position="35"/>
    </location>
</feature>
<evidence type="ECO:0000313" key="2">
    <source>
        <dbReference type="EMBL" id="KAA1162535.1"/>
    </source>
</evidence>